<keyword evidence="1" id="KW-0547">Nucleotide-binding</keyword>
<dbReference type="RefSeq" id="WP_114705849.1">
    <property type="nucleotide sequence ID" value="NZ_QDKL01000001.1"/>
</dbReference>
<evidence type="ECO:0000256" key="1">
    <source>
        <dbReference type="ARBA" id="ARBA00022741"/>
    </source>
</evidence>
<dbReference type="SUPFAM" id="SSF52540">
    <property type="entry name" value="P-loop containing nucleoside triphosphate hydrolases"/>
    <property type="match status" value="1"/>
</dbReference>
<dbReference type="EMBL" id="QDKL01000001">
    <property type="protein sequence ID" value="RZF22906.1"/>
    <property type="molecule type" value="Genomic_DNA"/>
</dbReference>
<evidence type="ECO:0000259" key="6">
    <source>
        <dbReference type="PROSITE" id="PS50045"/>
    </source>
</evidence>
<dbReference type="InterPro" id="IPR002197">
    <property type="entry name" value="HTH_Fis"/>
</dbReference>
<evidence type="ECO:0000256" key="4">
    <source>
        <dbReference type="ARBA" id="ARBA00023125"/>
    </source>
</evidence>
<dbReference type="Pfam" id="PF25601">
    <property type="entry name" value="AAA_lid_14"/>
    <property type="match status" value="1"/>
</dbReference>
<dbReference type="Proteomes" id="UP000443582">
    <property type="component" value="Unassembled WGS sequence"/>
</dbReference>
<dbReference type="SMART" id="SM00382">
    <property type="entry name" value="AAA"/>
    <property type="match status" value="1"/>
</dbReference>
<dbReference type="InterPro" id="IPR009057">
    <property type="entry name" value="Homeodomain-like_sf"/>
</dbReference>
<evidence type="ECO:0000256" key="3">
    <source>
        <dbReference type="ARBA" id="ARBA00023015"/>
    </source>
</evidence>
<evidence type="ECO:0000313" key="7">
    <source>
        <dbReference type="EMBL" id="RZF22906.1"/>
    </source>
</evidence>
<dbReference type="PROSITE" id="PS00688">
    <property type="entry name" value="SIGMA54_INTERACT_3"/>
    <property type="match status" value="1"/>
</dbReference>
<keyword evidence="3" id="KW-0805">Transcription regulation</keyword>
<dbReference type="SUPFAM" id="SSF46689">
    <property type="entry name" value="Homeodomain-like"/>
    <property type="match status" value="1"/>
</dbReference>
<proteinExistence type="predicted"/>
<reference evidence="8" key="1">
    <citation type="journal article" date="2019" name="Int. J. Syst. Evol. Microbiol.">
        <title>Halobacteriovorax valvorus sp. nov., a novel prokaryotic predator isolated from coastal seawater of China.</title>
        <authorList>
            <person name="Chen M.-X."/>
        </authorList>
    </citation>
    <scope>NUCLEOTIDE SEQUENCE [LARGE SCALE GENOMIC DNA]</scope>
    <source>
        <strain evidence="8">BL9</strain>
    </source>
</reference>
<dbReference type="PANTHER" id="PTHR32071">
    <property type="entry name" value="TRANSCRIPTIONAL REGULATORY PROTEIN"/>
    <property type="match status" value="1"/>
</dbReference>
<name>A0ABY0IM00_9BACT</name>
<dbReference type="Pfam" id="PF02954">
    <property type="entry name" value="HTH_8"/>
    <property type="match status" value="1"/>
</dbReference>
<keyword evidence="2" id="KW-0067">ATP-binding</keyword>
<dbReference type="PROSITE" id="PS00676">
    <property type="entry name" value="SIGMA54_INTERACT_2"/>
    <property type="match status" value="1"/>
</dbReference>
<dbReference type="PROSITE" id="PS50045">
    <property type="entry name" value="SIGMA54_INTERACT_4"/>
    <property type="match status" value="1"/>
</dbReference>
<dbReference type="InterPro" id="IPR025944">
    <property type="entry name" value="Sigma_54_int_dom_CS"/>
</dbReference>
<dbReference type="PRINTS" id="PR01590">
    <property type="entry name" value="HTHFIS"/>
</dbReference>
<accession>A0ABY0IM00</accession>
<dbReference type="CDD" id="cd00009">
    <property type="entry name" value="AAA"/>
    <property type="match status" value="1"/>
</dbReference>
<dbReference type="InterPro" id="IPR002078">
    <property type="entry name" value="Sigma_54_int"/>
</dbReference>
<evidence type="ECO:0000256" key="5">
    <source>
        <dbReference type="ARBA" id="ARBA00023163"/>
    </source>
</evidence>
<keyword evidence="5" id="KW-0804">Transcription</keyword>
<organism evidence="7 8">
    <name type="scientific">Halobacteriovorax vibrionivorans</name>
    <dbReference type="NCBI Taxonomy" id="2152716"/>
    <lineage>
        <taxon>Bacteria</taxon>
        <taxon>Pseudomonadati</taxon>
        <taxon>Bdellovibrionota</taxon>
        <taxon>Bacteriovoracia</taxon>
        <taxon>Bacteriovoracales</taxon>
        <taxon>Halobacteriovoraceae</taxon>
        <taxon>Halobacteriovorax</taxon>
    </lineage>
</organism>
<dbReference type="Gene3D" id="1.10.10.60">
    <property type="entry name" value="Homeodomain-like"/>
    <property type="match status" value="1"/>
</dbReference>
<evidence type="ECO:0000256" key="2">
    <source>
        <dbReference type="ARBA" id="ARBA00022840"/>
    </source>
</evidence>
<protein>
    <submittedName>
        <fullName evidence="7">AAA family ATPase</fullName>
    </submittedName>
</protein>
<feature type="domain" description="Sigma-54 factor interaction" evidence="6">
    <location>
        <begin position="202"/>
        <end position="431"/>
    </location>
</feature>
<gene>
    <name evidence="7" type="ORF">DAY19_03785</name>
</gene>
<dbReference type="InterPro" id="IPR058031">
    <property type="entry name" value="AAA_lid_NorR"/>
</dbReference>
<dbReference type="InterPro" id="IPR003593">
    <property type="entry name" value="AAA+_ATPase"/>
</dbReference>
<comment type="caution">
    <text evidence="7">The sequence shown here is derived from an EMBL/GenBank/DDBJ whole genome shotgun (WGS) entry which is preliminary data.</text>
</comment>
<dbReference type="InterPro" id="IPR025943">
    <property type="entry name" value="Sigma_54_int_dom_ATP-bd_2"/>
</dbReference>
<keyword evidence="4" id="KW-0238">DNA-binding</keyword>
<keyword evidence="8" id="KW-1185">Reference proteome</keyword>
<evidence type="ECO:0000313" key="8">
    <source>
        <dbReference type="Proteomes" id="UP000443582"/>
    </source>
</evidence>
<dbReference type="Pfam" id="PF00158">
    <property type="entry name" value="Sigma54_activat"/>
    <property type="match status" value="1"/>
</dbReference>
<dbReference type="Gene3D" id="3.40.50.300">
    <property type="entry name" value="P-loop containing nucleotide triphosphate hydrolases"/>
    <property type="match status" value="1"/>
</dbReference>
<dbReference type="Gene3D" id="1.10.8.60">
    <property type="match status" value="1"/>
</dbReference>
<sequence length="523" mass="59375">MINWTELNGLHVISKLEEIINKWFGVEVFYADNHFKIRSGHKDKDYDFKNLFFQTQMSLPHGYDFITADVERFSDELSQSGETVMIFDSYFPGVKMMGTRIEIEGEYQGTVFAFPFLKSTFSDEDEKELVAALTEHGASPEAAQECVNETRRLFPREIEYLKELVELVAGEVATFHVEISKREERIHMLNSELGEKFRYHNMIGKSKAMQKIYSLLERISTSESSVLVQGENGTGKELVAKAIHFASPRKDAQFLAVNCSAFNENLLDSELFGHVKGSFTGAHKEKSGLFELANGGTLFLDEIGDTSLSMQVKLLRVLQEGTYLPVGADKSRRTDVRIIAATNKDLKTMMAKGEFREDLYYRINVLNVNLPPLRERREDIPVLMEHFLKKKCDESGMPMKTFSKKCMEKMLDYPWPGNVRQLENEVERLVVLAGDDKSITPDILSPQVLDHGAAPVEQTRGVNTSGKLKDALMELEIIMIREGLKRCNFNKSKLAKELGMSRASLIMKVDKYGLDKRAKAGNE</sequence>
<dbReference type="InterPro" id="IPR027417">
    <property type="entry name" value="P-loop_NTPase"/>
</dbReference>